<proteinExistence type="predicted"/>
<dbReference type="Proteomes" id="UP000474159">
    <property type="component" value="Unassembled WGS sequence"/>
</dbReference>
<sequence length="94" mass="10319">MPRYFIDASVGSRHHQDAEGVIVLDDLSAHEFAVATLHDLARIATAEGREAPLSAVVRNENGKPLCTVSMTIRTHWCRDRDFVVSPELATASCD</sequence>
<dbReference type="AlphaFoldDB" id="A0A6L3T3E4"/>
<dbReference type="InterPro" id="IPR054189">
    <property type="entry name" value="DUF6894"/>
</dbReference>
<dbReference type="Pfam" id="PF21834">
    <property type="entry name" value="DUF6894"/>
    <property type="match status" value="1"/>
</dbReference>
<organism evidence="2 3">
    <name type="scientific">Methylobacterium soli</name>
    <dbReference type="NCBI Taxonomy" id="553447"/>
    <lineage>
        <taxon>Bacteria</taxon>
        <taxon>Pseudomonadati</taxon>
        <taxon>Pseudomonadota</taxon>
        <taxon>Alphaproteobacteria</taxon>
        <taxon>Hyphomicrobiales</taxon>
        <taxon>Methylobacteriaceae</taxon>
        <taxon>Methylobacterium</taxon>
    </lineage>
</organism>
<protein>
    <recommendedName>
        <fullName evidence="1">DUF6894 domain-containing protein</fullName>
    </recommendedName>
</protein>
<evidence type="ECO:0000259" key="1">
    <source>
        <dbReference type="Pfam" id="PF21834"/>
    </source>
</evidence>
<dbReference type="RefSeq" id="WP_150997194.1">
    <property type="nucleotide sequence ID" value="NZ_BPQY01000203.1"/>
</dbReference>
<evidence type="ECO:0000313" key="3">
    <source>
        <dbReference type="Proteomes" id="UP000474159"/>
    </source>
</evidence>
<feature type="domain" description="DUF6894" evidence="1">
    <location>
        <begin position="3"/>
        <end position="71"/>
    </location>
</feature>
<evidence type="ECO:0000313" key="2">
    <source>
        <dbReference type="EMBL" id="KAB1081347.1"/>
    </source>
</evidence>
<accession>A0A6L3T3E4</accession>
<dbReference type="OrthoDB" id="7863142at2"/>
<name>A0A6L3T3E4_9HYPH</name>
<gene>
    <name evidence="2" type="ORF">F6X53_03295</name>
</gene>
<comment type="caution">
    <text evidence="2">The sequence shown here is derived from an EMBL/GenBank/DDBJ whole genome shotgun (WGS) entry which is preliminary data.</text>
</comment>
<reference evidence="2 3" key="1">
    <citation type="submission" date="2019-09" db="EMBL/GenBank/DDBJ databases">
        <title>YIM 48816 draft genome.</title>
        <authorList>
            <person name="Jiang L."/>
        </authorList>
    </citation>
    <scope>NUCLEOTIDE SEQUENCE [LARGE SCALE GENOMIC DNA]</scope>
    <source>
        <strain evidence="2 3">YIM 48816</strain>
    </source>
</reference>
<keyword evidence="3" id="KW-1185">Reference proteome</keyword>
<dbReference type="EMBL" id="VZZK01000002">
    <property type="protein sequence ID" value="KAB1081347.1"/>
    <property type="molecule type" value="Genomic_DNA"/>
</dbReference>